<dbReference type="GO" id="GO:0005886">
    <property type="term" value="C:plasma membrane"/>
    <property type="evidence" value="ECO:0007669"/>
    <property type="project" value="TreeGrafter"/>
</dbReference>
<dbReference type="Proteomes" id="UP000309138">
    <property type="component" value="Unassembled WGS sequence"/>
</dbReference>
<dbReference type="InterPro" id="IPR036097">
    <property type="entry name" value="HisK_dim/P_sf"/>
</dbReference>
<dbReference type="InterPro" id="IPR050428">
    <property type="entry name" value="TCS_sensor_his_kinase"/>
</dbReference>
<name>A0A4U1L5M1_9SPHN</name>
<evidence type="ECO:0000259" key="13">
    <source>
        <dbReference type="PROSITE" id="PS50885"/>
    </source>
</evidence>
<feature type="domain" description="HAMP" evidence="13">
    <location>
        <begin position="172"/>
        <end position="225"/>
    </location>
</feature>
<accession>A0A4U1L5M1</accession>
<evidence type="ECO:0000256" key="3">
    <source>
        <dbReference type="ARBA" id="ARBA00012438"/>
    </source>
</evidence>
<evidence type="ECO:0000256" key="2">
    <source>
        <dbReference type="ARBA" id="ARBA00004370"/>
    </source>
</evidence>
<feature type="transmembrane region" description="Helical" evidence="11">
    <location>
        <begin position="16"/>
        <end position="38"/>
    </location>
</feature>
<dbReference type="SUPFAM" id="SSF47384">
    <property type="entry name" value="Homodimeric domain of signal transducing histidine kinase"/>
    <property type="match status" value="1"/>
</dbReference>
<keyword evidence="8 11" id="KW-1133">Transmembrane helix</keyword>
<dbReference type="InterPro" id="IPR003594">
    <property type="entry name" value="HATPase_dom"/>
</dbReference>
<dbReference type="Gene3D" id="1.10.287.130">
    <property type="match status" value="1"/>
</dbReference>
<dbReference type="InterPro" id="IPR003660">
    <property type="entry name" value="HAMP_dom"/>
</dbReference>
<keyword evidence="10 11" id="KW-0472">Membrane</keyword>
<dbReference type="Pfam" id="PF02518">
    <property type="entry name" value="HATPase_c"/>
    <property type="match status" value="1"/>
</dbReference>
<dbReference type="OrthoDB" id="9815202at2"/>
<evidence type="ECO:0000256" key="7">
    <source>
        <dbReference type="ARBA" id="ARBA00022777"/>
    </source>
</evidence>
<dbReference type="InterPro" id="IPR005467">
    <property type="entry name" value="His_kinase_dom"/>
</dbReference>
<dbReference type="CDD" id="cd00075">
    <property type="entry name" value="HATPase"/>
    <property type="match status" value="1"/>
</dbReference>
<dbReference type="Pfam" id="PF00672">
    <property type="entry name" value="HAMP"/>
    <property type="match status" value="1"/>
</dbReference>
<dbReference type="RefSeq" id="WP_136943799.1">
    <property type="nucleotide sequence ID" value="NZ_SWKR01000002.1"/>
</dbReference>
<dbReference type="Gene3D" id="3.30.565.10">
    <property type="entry name" value="Histidine kinase-like ATPase, C-terminal domain"/>
    <property type="match status" value="1"/>
</dbReference>
<feature type="transmembrane region" description="Helical" evidence="11">
    <location>
        <begin position="148"/>
        <end position="170"/>
    </location>
</feature>
<dbReference type="CDD" id="cd06225">
    <property type="entry name" value="HAMP"/>
    <property type="match status" value="1"/>
</dbReference>
<evidence type="ECO:0000256" key="1">
    <source>
        <dbReference type="ARBA" id="ARBA00000085"/>
    </source>
</evidence>
<evidence type="ECO:0000256" key="5">
    <source>
        <dbReference type="ARBA" id="ARBA00022679"/>
    </source>
</evidence>
<organism evidence="14 15">
    <name type="scientific">Sphingomonas baiyangensis</name>
    <dbReference type="NCBI Taxonomy" id="2572576"/>
    <lineage>
        <taxon>Bacteria</taxon>
        <taxon>Pseudomonadati</taxon>
        <taxon>Pseudomonadota</taxon>
        <taxon>Alphaproteobacteria</taxon>
        <taxon>Sphingomonadales</taxon>
        <taxon>Sphingomonadaceae</taxon>
        <taxon>Sphingomonas</taxon>
    </lineage>
</organism>
<dbReference type="PANTHER" id="PTHR45436">
    <property type="entry name" value="SENSOR HISTIDINE KINASE YKOH"/>
    <property type="match status" value="1"/>
</dbReference>
<keyword evidence="15" id="KW-1185">Reference proteome</keyword>
<comment type="caution">
    <text evidence="14">The sequence shown here is derived from an EMBL/GenBank/DDBJ whole genome shotgun (WGS) entry which is preliminary data.</text>
</comment>
<sequence length="444" mass="46388">MADRAAQARSSITRLLVGYLVVVGLFAGGFALASVLLVRAADRDRAMALIDADIADTMEKVGPPGAAQGARALAIVLARSTAPGDRLYRLSIGDRVIAGLDASVRFARDGAWWASGDPPALARALPLADGTTLLIGRRLVQGELTRRLLVAGTVALLLALAIAAIVGVAAGRRLRRRVGAINAACDRVRMGDLAARAPGSAGGDEFAALAAHVNDMLERIDTLVAGLRDVSNRIAHDLRTPVARLRHNLTIASDAASLDAARHMAGEAVAETDAILQTFEALLDIAEVEAGSTSGLAPLDPGDAVRDAIDLYESVADARGVTIRARLAPAQILGERMLLIRLVANLIDNAIKFSPQGGAVDVDLHEDGDQVILAVRDRGPGIAVDERERVLGRYARGEAARNVPGHGLGLALVTAVAKRHGARIAIDDAAPGLRFTVCFPRFGS</sequence>
<evidence type="ECO:0000259" key="12">
    <source>
        <dbReference type="PROSITE" id="PS50109"/>
    </source>
</evidence>
<dbReference type="GO" id="GO:0000155">
    <property type="term" value="F:phosphorelay sensor kinase activity"/>
    <property type="evidence" value="ECO:0007669"/>
    <property type="project" value="InterPro"/>
</dbReference>
<dbReference type="SUPFAM" id="SSF55874">
    <property type="entry name" value="ATPase domain of HSP90 chaperone/DNA topoisomerase II/histidine kinase"/>
    <property type="match status" value="1"/>
</dbReference>
<evidence type="ECO:0000256" key="11">
    <source>
        <dbReference type="SAM" id="Phobius"/>
    </source>
</evidence>
<protein>
    <recommendedName>
        <fullName evidence="3">histidine kinase</fullName>
        <ecNumber evidence="3">2.7.13.3</ecNumber>
    </recommendedName>
</protein>
<evidence type="ECO:0000256" key="6">
    <source>
        <dbReference type="ARBA" id="ARBA00022692"/>
    </source>
</evidence>
<dbReference type="InterPro" id="IPR003661">
    <property type="entry name" value="HisK_dim/P_dom"/>
</dbReference>
<dbReference type="InterPro" id="IPR004358">
    <property type="entry name" value="Sig_transdc_His_kin-like_C"/>
</dbReference>
<evidence type="ECO:0000256" key="8">
    <source>
        <dbReference type="ARBA" id="ARBA00022989"/>
    </source>
</evidence>
<keyword evidence="4" id="KW-0597">Phosphoprotein</keyword>
<feature type="domain" description="Histidine kinase" evidence="12">
    <location>
        <begin position="233"/>
        <end position="443"/>
    </location>
</feature>
<dbReference type="PROSITE" id="PS50885">
    <property type="entry name" value="HAMP"/>
    <property type="match status" value="1"/>
</dbReference>
<keyword evidence="9" id="KW-0902">Two-component regulatory system</keyword>
<keyword evidence="5" id="KW-0808">Transferase</keyword>
<dbReference type="SMART" id="SM00387">
    <property type="entry name" value="HATPase_c"/>
    <property type="match status" value="1"/>
</dbReference>
<dbReference type="EMBL" id="SWKR01000002">
    <property type="protein sequence ID" value="TKD51864.1"/>
    <property type="molecule type" value="Genomic_DNA"/>
</dbReference>
<comment type="subcellular location">
    <subcellularLocation>
        <location evidence="2">Membrane</location>
    </subcellularLocation>
</comment>
<evidence type="ECO:0000256" key="10">
    <source>
        <dbReference type="ARBA" id="ARBA00023136"/>
    </source>
</evidence>
<evidence type="ECO:0000313" key="15">
    <source>
        <dbReference type="Proteomes" id="UP000309138"/>
    </source>
</evidence>
<evidence type="ECO:0000256" key="4">
    <source>
        <dbReference type="ARBA" id="ARBA00022553"/>
    </source>
</evidence>
<proteinExistence type="predicted"/>
<dbReference type="AlphaFoldDB" id="A0A4U1L5M1"/>
<comment type="catalytic activity">
    <reaction evidence="1">
        <text>ATP + protein L-histidine = ADP + protein N-phospho-L-histidine.</text>
        <dbReference type="EC" id="2.7.13.3"/>
    </reaction>
</comment>
<keyword evidence="6 11" id="KW-0812">Transmembrane</keyword>
<dbReference type="SMART" id="SM00388">
    <property type="entry name" value="HisKA"/>
    <property type="match status" value="1"/>
</dbReference>
<gene>
    <name evidence="14" type="ORF">FBR43_14770</name>
</gene>
<evidence type="ECO:0000256" key="9">
    <source>
        <dbReference type="ARBA" id="ARBA00023012"/>
    </source>
</evidence>
<reference evidence="14 15" key="1">
    <citation type="submission" date="2019-04" db="EMBL/GenBank/DDBJ databases">
        <authorList>
            <person name="Yang Y."/>
            <person name="Wei D."/>
        </authorList>
    </citation>
    <scope>NUCLEOTIDE SEQUENCE [LARGE SCALE GENOMIC DNA]</scope>
    <source>
        <strain evidence="14 15">L-1-4w-11</strain>
    </source>
</reference>
<dbReference type="SMART" id="SM00304">
    <property type="entry name" value="HAMP"/>
    <property type="match status" value="1"/>
</dbReference>
<dbReference type="SUPFAM" id="SSF158472">
    <property type="entry name" value="HAMP domain-like"/>
    <property type="match status" value="1"/>
</dbReference>
<evidence type="ECO:0000313" key="14">
    <source>
        <dbReference type="EMBL" id="TKD51864.1"/>
    </source>
</evidence>
<dbReference type="Gene3D" id="6.10.340.10">
    <property type="match status" value="1"/>
</dbReference>
<keyword evidence="7 14" id="KW-0418">Kinase</keyword>
<dbReference type="PRINTS" id="PR00344">
    <property type="entry name" value="BCTRLSENSOR"/>
</dbReference>
<dbReference type="InterPro" id="IPR036890">
    <property type="entry name" value="HATPase_C_sf"/>
</dbReference>
<dbReference type="EC" id="2.7.13.3" evidence="3"/>
<dbReference type="PROSITE" id="PS50109">
    <property type="entry name" value="HIS_KIN"/>
    <property type="match status" value="1"/>
</dbReference>
<dbReference type="PANTHER" id="PTHR45436:SF8">
    <property type="entry name" value="HISTIDINE KINASE"/>
    <property type="match status" value="1"/>
</dbReference>